<protein>
    <submittedName>
        <fullName evidence="1">Uncharacterized protein</fullName>
    </submittedName>
</protein>
<accession>A0A644W039</accession>
<evidence type="ECO:0000313" key="1">
    <source>
        <dbReference type="EMBL" id="MPL97114.1"/>
    </source>
</evidence>
<sequence length="115" mass="14065">MKPKFEIVLLDEVWELFDILDEKAKEKIIYNIDKSKYFNDPELFKKLEDEIWEFRTKYNRMYYRLLSFWDKTDKTETLVVATRGIIKKTDKIPRAEIGKAKAIMKLYFEQKNEKK</sequence>
<comment type="caution">
    <text evidence="1">The sequence shown here is derived from an EMBL/GenBank/DDBJ whole genome shotgun (WGS) entry which is preliminary data.</text>
</comment>
<dbReference type="Pfam" id="PF05973">
    <property type="entry name" value="Gp49"/>
    <property type="match status" value="1"/>
</dbReference>
<name>A0A644W039_9ZZZZ</name>
<dbReference type="InterPro" id="IPR009241">
    <property type="entry name" value="HigB-like"/>
</dbReference>
<organism evidence="1">
    <name type="scientific">bioreactor metagenome</name>
    <dbReference type="NCBI Taxonomy" id="1076179"/>
    <lineage>
        <taxon>unclassified sequences</taxon>
        <taxon>metagenomes</taxon>
        <taxon>ecological metagenomes</taxon>
    </lineage>
</organism>
<dbReference type="AlphaFoldDB" id="A0A644W039"/>
<proteinExistence type="predicted"/>
<gene>
    <name evidence="1" type="ORF">SDC9_43302</name>
</gene>
<dbReference type="EMBL" id="VSSQ01000541">
    <property type="protein sequence ID" value="MPL97114.1"/>
    <property type="molecule type" value="Genomic_DNA"/>
</dbReference>
<reference evidence="1" key="1">
    <citation type="submission" date="2019-08" db="EMBL/GenBank/DDBJ databases">
        <authorList>
            <person name="Kucharzyk K."/>
            <person name="Murdoch R.W."/>
            <person name="Higgins S."/>
            <person name="Loffler F."/>
        </authorList>
    </citation>
    <scope>NUCLEOTIDE SEQUENCE</scope>
</reference>